<reference evidence="2" key="1">
    <citation type="submission" date="2023-02" db="EMBL/GenBank/DDBJ databases">
        <title>Isolation, identification, and genome analysis of Vibrio campbellii in the Penaeus vannamei larvae stage.</title>
        <authorList>
            <person name="Huang T."/>
            <person name="Zhang B."/>
        </authorList>
    </citation>
    <scope>NUCLEOTIDE SEQUENCE</scope>
    <source>
        <strain evidence="2">20220413_1</strain>
    </source>
</reference>
<evidence type="ECO:0000313" key="3">
    <source>
        <dbReference type="Proteomes" id="UP001219537"/>
    </source>
</evidence>
<keyword evidence="1" id="KW-0472">Membrane</keyword>
<feature type="transmembrane region" description="Helical" evidence="1">
    <location>
        <begin position="55"/>
        <end position="78"/>
    </location>
</feature>
<feature type="transmembrane region" description="Helical" evidence="1">
    <location>
        <begin position="84"/>
        <end position="100"/>
    </location>
</feature>
<name>A0AAQ2Y3L5_9VIBR</name>
<dbReference type="RefSeq" id="WP_223976372.1">
    <property type="nucleotide sequence ID" value="NZ_CP117989.1"/>
</dbReference>
<sequence>MMELVQKKGSNKHTFTFHDDYFNYAVKDKNGSLDENFRYIDFPNKSSVVIERNEWLRNVGALWIVIGLFQLGSAMYAGDPLSGKGFWMVIGILCIGWSYFSTIKYSVFTMDPVKVYVIQERYHDVIVEEIKGRRIQQLRKYYGDVDPENDPENEIEKFRWLQKEGVISEEELKQKIAEIEFLKHDVQAQYVN</sequence>
<accession>A0AAQ2Y3L5</accession>
<dbReference type="AlphaFoldDB" id="A0AAQ2Y3L5"/>
<dbReference type="EMBL" id="CP117989">
    <property type="protein sequence ID" value="WDG11433.1"/>
    <property type="molecule type" value="Genomic_DNA"/>
</dbReference>
<evidence type="ECO:0008006" key="4">
    <source>
        <dbReference type="Google" id="ProtNLM"/>
    </source>
</evidence>
<keyword evidence="1" id="KW-1133">Transmembrane helix</keyword>
<gene>
    <name evidence="2" type="ORF">PUN50_19430</name>
</gene>
<dbReference type="Proteomes" id="UP001219537">
    <property type="component" value="Chromosome 2"/>
</dbReference>
<organism evidence="2 3">
    <name type="scientific">Vibrio campbellii</name>
    <dbReference type="NCBI Taxonomy" id="680"/>
    <lineage>
        <taxon>Bacteria</taxon>
        <taxon>Pseudomonadati</taxon>
        <taxon>Pseudomonadota</taxon>
        <taxon>Gammaproteobacteria</taxon>
        <taxon>Vibrionales</taxon>
        <taxon>Vibrionaceae</taxon>
        <taxon>Vibrio</taxon>
    </lineage>
</organism>
<proteinExistence type="predicted"/>
<keyword evidence="1" id="KW-0812">Transmembrane</keyword>
<evidence type="ECO:0000256" key="1">
    <source>
        <dbReference type="SAM" id="Phobius"/>
    </source>
</evidence>
<protein>
    <recommendedName>
        <fullName evidence="4">SHOCT domain-containing protein</fullName>
    </recommendedName>
</protein>
<evidence type="ECO:0000313" key="2">
    <source>
        <dbReference type="EMBL" id="WDG11433.1"/>
    </source>
</evidence>